<name>E8LLN4_SUCHY</name>
<keyword evidence="3" id="KW-1185">Reference proteome</keyword>
<comment type="caution">
    <text evidence="2">The sequence shown here is derived from an EMBL/GenBank/DDBJ whole genome shotgun (WGS) entry which is preliminary data.</text>
</comment>
<feature type="transmembrane region" description="Helical" evidence="1">
    <location>
        <begin position="118"/>
        <end position="136"/>
    </location>
</feature>
<sequence length="140" mass="16395">MLISNNSKVKKSPSFYHFLKNEALFYLLIIVIQALFWCFVSYVVDKKISIFFISSVAGSTVFLFPTFVYFALGYKRKDSQLSAGLVIYDSIKSLFFKYLFFIVLVCLCFKFLEIDGLVFFISLIFSAIFCYIKRFFAIWI</sequence>
<proteinExistence type="predicted"/>
<evidence type="ECO:0000313" key="2">
    <source>
        <dbReference type="EMBL" id="EFY06578.1"/>
    </source>
</evidence>
<dbReference type="STRING" id="762983.HMPREF9444_01669"/>
<dbReference type="AlphaFoldDB" id="E8LLN4"/>
<feature type="transmembrane region" description="Helical" evidence="1">
    <location>
        <begin position="95"/>
        <end position="112"/>
    </location>
</feature>
<feature type="transmembrane region" description="Helical" evidence="1">
    <location>
        <begin position="50"/>
        <end position="74"/>
    </location>
</feature>
<keyword evidence="1" id="KW-1133">Transmembrane helix</keyword>
<gene>
    <name evidence="2" type="ORF">HMPREF9444_01669</name>
</gene>
<keyword evidence="1" id="KW-0472">Membrane</keyword>
<keyword evidence="1" id="KW-0812">Transmembrane</keyword>
<reference evidence="2 3" key="1">
    <citation type="submission" date="2011-01" db="EMBL/GenBank/DDBJ databases">
        <authorList>
            <person name="Weinstock G."/>
            <person name="Sodergren E."/>
            <person name="Clifton S."/>
            <person name="Fulton L."/>
            <person name="Fulton B."/>
            <person name="Courtney L."/>
            <person name="Fronick C."/>
            <person name="Harrison M."/>
            <person name="Strong C."/>
            <person name="Farmer C."/>
            <person name="Delahaunty K."/>
            <person name="Markovic C."/>
            <person name="Hall O."/>
            <person name="Minx P."/>
            <person name="Tomlinson C."/>
            <person name="Mitreva M."/>
            <person name="Hou S."/>
            <person name="Chen J."/>
            <person name="Wollam A."/>
            <person name="Pepin K.H."/>
            <person name="Johnson M."/>
            <person name="Bhonagiri V."/>
            <person name="Zhang X."/>
            <person name="Suruliraj S."/>
            <person name="Warren W."/>
            <person name="Chinwalla A."/>
            <person name="Mardis E.R."/>
            <person name="Wilson R.K."/>
        </authorList>
    </citation>
    <scope>NUCLEOTIDE SEQUENCE [LARGE SCALE GENOMIC DNA]</scope>
    <source>
        <strain evidence="3">DSM 22608 / JCM 16073 / KCTC 15190 / YIT 12066</strain>
    </source>
</reference>
<dbReference type="Proteomes" id="UP000018458">
    <property type="component" value="Unassembled WGS sequence"/>
</dbReference>
<accession>E8LLN4</accession>
<dbReference type="HOGENOM" id="CLU_1834135_0_0_6"/>
<evidence type="ECO:0000256" key="1">
    <source>
        <dbReference type="SAM" id="Phobius"/>
    </source>
</evidence>
<dbReference type="EMBL" id="AEVO01000111">
    <property type="protein sequence ID" value="EFY06578.1"/>
    <property type="molecule type" value="Genomic_DNA"/>
</dbReference>
<organism evidence="2 3">
    <name type="scientific">Succinatimonas hippei (strain DSM 22608 / JCM 16073 / KCTC 15190 / YIT 12066)</name>
    <dbReference type="NCBI Taxonomy" id="762983"/>
    <lineage>
        <taxon>Bacteria</taxon>
        <taxon>Pseudomonadati</taxon>
        <taxon>Pseudomonadota</taxon>
        <taxon>Gammaproteobacteria</taxon>
        <taxon>Aeromonadales</taxon>
        <taxon>Succinivibrionaceae</taxon>
        <taxon>Succinatimonas</taxon>
    </lineage>
</organism>
<protein>
    <submittedName>
        <fullName evidence="2">Uncharacterized protein</fullName>
    </submittedName>
</protein>
<feature type="transmembrane region" description="Helical" evidence="1">
    <location>
        <begin position="23"/>
        <end position="44"/>
    </location>
</feature>
<evidence type="ECO:0000313" key="3">
    <source>
        <dbReference type="Proteomes" id="UP000018458"/>
    </source>
</evidence>
<dbReference type="RefSeq" id="WP_009143840.1">
    <property type="nucleotide sequence ID" value="NZ_GL831043.1"/>
</dbReference>